<proteinExistence type="predicted"/>
<evidence type="ECO:0000256" key="2">
    <source>
        <dbReference type="SAM" id="SignalP"/>
    </source>
</evidence>
<dbReference type="Proteomes" id="UP000663879">
    <property type="component" value="Unassembled WGS sequence"/>
</dbReference>
<evidence type="ECO:0008006" key="5">
    <source>
        <dbReference type="Google" id="ProtNLM"/>
    </source>
</evidence>
<accession>A0A813S6C7</accession>
<feature type="region of interest" description="Disordered" evidence="1">
    <location>
        <begin position="23"/>
        <end position="85"/>
    </location>
</feature>
<sequence>MNKKLTIILCVALIASLIAVNEAKQGREQRPGRVGQQQGKPLGQQRPPVKAHPDHTSAEDSLEDHTRSPQNKTHSGDRDHKRGRS</sequence>
<feature type="compositionally biased region" description="Basic and acidic residues" evidence="1">
    <location>
        <begin position="51"/>
        <end position="67"/>
    </location>
</feature>
<comment type="caution">
    <text evidence="3">The sequence shown here is derived from an EMBL/GenBank/DDBJ whole genome shotgun (WGS) entry which is preliminary data.</text>
</comment>
<name>A0A813S6C7_9BILA</name>
<evidence type="ECO:0000256" key="1">
    <source>
        <dbReference type="SAM" id="MobiDB-lite"/>
    </source>
</evidence>
<reference evidence="3" key="1">
    <citation type="submission" date="2021-02" db="EMBL/GenBank/DDBJ databases">
        <authorList>
            <person name="Nowell W R."/>
        </authorList>
    </citation>
    <scope>NUCLEOTIDE SEQUENCE</scope>
    <source>
        <strain evidence="3">Ploen Becks lab</strain>
    </source>
</reference>
<keyword evidence="4" id="KW-1185">Reference proteome</keyword>
<feature type="chain" id="PRO_5032839941" description="Secreted protein" evidence="2">
    <location>
        <begin position="24"/>
        <end position="85"/>
    </location>
</feature>
<organism evidence="3 4">
    <name type="scientific">Brachionus calyciflorus</name>
    <dbReference type="NCBI Taxonomy" id="104777"/>
    <lineage>
        <taxon>Eukaryota</taxon>
        <taxon>Metazoa</taxon>
        <taxon>Spiralia</taxon>
        <taxon>Gnathifera</taxon>
        <taxon>Rotifera</taxon>
        <taxon>Eurotatoria</taxon>
        <taxon>Monogononta</taxon>
        <taxon>Pseudotrocha</taxon>
        <taxon>Ploima</taxon>
        <taxon>Brachionidae</taxon>
        <taxon>Brachionus</taxon>
    </lineage>
</organism>
<keyword evidence="2" id="KW-0732">Signal</keyword>
<feature type="compositionally biased region" description="Basic and acidic residues" evidence="1">
    <location>
        <begin position="74"/>
        <end position="85"/>
    </location>
</feature>
<evidence type="ECO:0000313" key="4">
    <source>
        <dbReference type="Proteomes" id="UP000663879"/>
    </source>
</evidence>
<gene>
    <name evidence="3" type="ORF">OXX778_LOCUS6000</name>
</gene>
<feature type="signal peptide" evidence="2">
    <location>
        <begin position="1"/>
        <end position="23"/>
    </location>
</feature>
<dbReference type="AlphaFoldDB" id="A0A813S6C7"/>
<dbReference type="EMBL" id="CAJNOC010000686">
    <property type="protein sequence ID" value="CAF0791658.1"/>
    <property type="molecule type" value="Genomic_DNA"/>
</dbReference>
<evidence type="ECO:0000313" key="3">
    <source>
        <dbReference type="EMBL" id="CAF0791658.1"/>
    </source>
</evidence>
<protein>
    <recommendedName>
        <fullName evidence="5">Secreted protein</fullName>
    </recommendedName>
</protein>